<sequence length="333" mass="35954">MLAVSELEPVSPDDRARILAAPRTSAAHRGLLASLPGMNAVQCGGAAYAEQLPETFPILAWNLERCLFPEDSAAHLSDIGPQIVLLSEMDHGMARTKQRHTTADMAQALGMTYAFGVEFFEMDLGGETERAFCADEFNTCGWHGNAILSAVPFERVTMIRLDDHGHWFTQNADVDAGQPRVGGRNAIAGVVQTANGSLCVVSTHLESNADGPHRAKQFDILMAAVDEFAPGLPIVIGGDLNTGNHMPPDFDWRREALFANAVSQGYDWSFTAEGMTTRPSLITPHPTRQMKLDWICGRGVSCGLTGILPSTDLAERPLSDHDAVFATVSVDLP</sequence>
<dbReference type="GO" id="GO:0016020">
    <property type="term" value="C:membrane"/>
    <property type="evidence" value="ECO:0007669"/>
    <property type="project" value="GOC"/>
</dbReference>
<dbReference type="PANTHER" id="PTHR14859">
    <property type="entry name" value="CALCOFLUOR WHITE HYPERSENSITIVE PROTEIN PRECURSOR"/>
    <property type="match status" value="1"/>
</dbReference>
<gene>
    <name evidence="2" type="ORF">NIG5292_02475</name>
</gene>
<dbReference type="SUPFAM" id="SSF56219">
    <property type="entry name" value="DNase I-like"/>
    <property type="match status" value="1"/>
</dbReference>
<keyword evidence="2" id="KW-0378">Hydrolase</keyword>
<feature type="domain" description="Endonuclease/exonuclease/phosphatase" evidence="1">
    <location>
        <begin position="60"/>
        <end position="321"/>
    </location>
</feature>
<dbReference type="Pfam" id="PF03372">
    <property type="entry name" value="Exo_endo_phos"/>
    <property type="match status" value="1"/>
</dbReference>
<dbReference type="EMBL" id="CVQV01000017">
    <property type="protein sequence ID" value="CRK76412.1"/>
    <property type="molecule type" value="Genomic_DNA"/>
</dbReference>
<dbReference type="AlphaFoldDB" id="A0A0U1NNY3"/>
<proteinExistence type="predicted"/>
<dbReference type="OrthoDB" id="8047712at2"/>
<organism evidence="2 3">
    <name type="scientific">Nereida ignava</name>
    <dbReference type="NCBI Taxonomy" id="282199"/>
    <lineage>
        <taxon>Bacteria</taxon>
        <taxon>Pseudomonadati</taxon>
        <taxon>Pseudomonadota</taxon>
        <taxon>Alphaproteobacteria</taxon>
        <taxon>Rhodobacterales</taxon>
        <taxon>Roseobacteraceae</taxon>
        <taxon>Nereida</taxon>
    </lineage>
</organism>
<dbReference type="PANTHER" id="PTHR14859:SF1">
    <property type="entry name" value="PGAP2-INTERACTING PROTEIN"/>
    <property type="match status" value="1"/>
</dbReference>
<dbReference type="GO" id="GO:0004519">
    <property type="term" value="F:endonuclease activity"/>
    <property type="evidence" value="ECO:0007669"/>
    <property type="project" value="UniProtKB-KW"/>
</dbReference>
<dbReference type="InterPro" id="IPR051916">
    <property type="entry name" value="GPI-anchor_lipid_remodeler"/>
</dbReference>
<keyword evidence="2" id="KW-0255">Endonuclease</keyword>
<evidence type="ECO:0000259" key="1">
    <source>
        <dbReference type="Pfam" id="PF03372"/>
    </source>
</evidence>
<protein>
    <submittedName>
        <fullName evidence="2">Endonuclease/Exonuclease/phosphatase family protein</fullName>
    </submittedName>
</protein>
<dbReference type="RefSeq" id="WP_048599816.1">
    <property type="nucleotide sequence ID" value="NZ_CVPC01000017.1"/>
</dbReference>
<keyword evidence="3" id="KW-1185">Reference proteome</keyword>
<dbReference type="Proteomes" id="UP000048949">
    <property type="component" value="Unassembled WGS sequence"/>
</dbReference>
<evidence type="ECO:0000313" key="3">
    <source>
        <dbReference type="Proteomes" id="UP000048949"/>
    </source>
</evidence>
<dbReference type="InterPro" id="IPR005135">
    <property type="entry name" value="Endo/exonuclease/phosphatase"/>
</dbReference>
<dbReference type="GO" id="GO:0004527">
    <property type="term" value="F:exonuclease activity"/>
    <property type="evidence" value="ECO:0007669"/>
    <property type="project" value="UniProtKB-KW"/>
</dbReference>
<dbReference type="InterPro" id="IPR036691">
    <property type="entry name" value="Endo/exonu/phosph_ase_sf"/>
</dbReference>
<dbReference type="Gene3D" id="3.60.10.10">
    <property type="entry name" value="Endonuclease/exonuclease/phosphatase"/>
    <property type="match status" value="1"/>
</dbReference>
<keyword evidence="2" id="KW-0269">Exonuclease</keyword>
<dbReference type="GO" id="GO:0006506">
    <property type="term" value="P:GPI anchor biosynthetic process"/>
    <property type="evidence" value="ECO:0007669"/>
    <property type="project" value="TreeGrafter"/>
</dbReference>
<reference evidence="2 3" key="1">
    <citation type="submission" date="2015-04" db="EMBL/GenBank/DDBJ databases">
        <authorList>
            <person name="Syromyatnikov M.Y."/>
            <person name="Popov V.N."/>
        </authorList>
    </citation>
    <scope>NUCLEOTIDE SEQUENCE [LARGE SCALE GENOMIC DNA]</scope>
    <source>
        <strain evidence="2 3">CECT 5292</strain>
    </source>
</reference>
<accession>A0A0U1NNY3</accession>
<keyword evidence="2" id="KW-0540">Nuclease</keyword>
<evidence type="ECO:0000313" key="2">
    <source>
        <dbReference type="EMBL" id="CRK76412.1"/>
    </source>
</evidence>
<name>A0A0U1NNY3_9RHOB</name>
<dbReference type="STRING" id="282199.GCA_001049735_02474"/>